<keyword evidence="2 10" id="KW-0812">Transmembrane</keyword>
<dbReference type="Pfam" id="PF01080">
    <property type="entry name" value="Presenilin"/>
    <property type="match status" value="1"/>
</dbReference>
<dbReference type="GO" id="GO:0007219">
    <property type="term" value="P:Notch signaling pathway"/>
    <property type="evidence" value="ECO:0007669"/>
    <property type="project" value="UniProtKB-KW"/>
</dbReference>
<feature type="compositionally biased region" description="Low complexity" evidence="11">
    <location>
        <begin position="305"/>
        <end position="322"/>
    </location>
</feature>
<dbReference type="PANTHER" id="PTHR10202">
    <property type="entry name" value="PRESENILIN"/>
    <property type="match status" value="1"/>
</dbReference>
<dbReference type="InterPro" id="IPR042524">
    <property type="entry name" value="Presenilin_C"/>
</dbReference>
<dbReference type="GO" id="GO:0016485">
    <property type="term" value="P:protein processing"/>
    <property type="evidence" value="ECO:0007669"/>
    <property type="project" value="InterPro"/>
</dbReference>
<keyword evidence="5 10" id="KW-1133">Transmembrane helix</keyword>
<comment type="function">
    <text evidence="8 10">Probable subunit of the gamma-secretase complex, an endoprotease complex that catalyzes the intramembrane cleavage of integral membrane proteins such as Notch receptors.</text>
</comment>
<evidence type="ECO:0000256" key="10">
    <source>
        <dbReference type="RuleBase" id="RU361148"/>
    </source>
</evidence>
<dbReference type="GO" id="GO:0005798">
    <property type="term" value="C:Golgi-associated vesicle"/>
    <property type="evidence" value="ECO:0007669"/>
    <property type="project" value="UniProtKB-ARBA"/>
</dbReference>
<comment type="subcellular location">
    <subcellularLocation>
        <location evidence="10">Endoplasmic reticulum membrane</location>
        <topology evidence="10">Multi-pass membrane protein</topology>
    </subcellularLocation>
    <subcellularLocation>
        <location evidence="10">Golgi apparatus membrane</location>
        <topology evidence="10">Multi-pass membrane protein</topology>
    </subcellularLocation>
</comment>
<feature type="transmembrane region" description="Helical" evidence="10">
    <location>
        <begin position="100"/>
        <end position="126"/>
    </location>
</feature>
<evidence type="ECO:0000256" key="7">
    <source>
        <dbReference type="ARBA" id="ARBA00023136"/>
    </source>
</evidence>
<feature type="transmembrane region" description="Helical" evidence="10">
    <location>
        <begin position="72"/>
        <end position="93"/>
    </location>
</feature>
<keyword evidence="7 10" id="KW-0472">Membrane</keyword>
<organism evidence="12">
    <name type="scientific">Prasinoderma coloniale</name>
    <dbReference type="NCBI Taxonomy" id="156133"/>
    <lineage>
        <taxon>Eukaryota</taxon>
        <taxon>Viridiplantae</taxon>
        <taxon>Prasinodermophyta</taxon>
        <taxon>Prasinodermophyceae</taxon>
        <taxon>Prasinodermales</taxon>
        <taxon>Prasinodermaceae</taxon>
        <taxon>Prasinoderma</taxon>
    </lineage>
</organism>
<evidence type="ECO:0000256" key="9">
    <source>
        <dbReference type="ARBA" id="ARBA00062638"/>
    </source>
</evidence>
<dbReference type="EC" id="3.4.23.-" evidence="10"/>
<feature type="transmembrane region" description="Helical" evidence="10">
    <location>
        <begin position="455"/>
        <end position="474"/>
    </location>
</feature>
<feature type="transmembrane region" description="Helical" evidence="10">
    <location>
        <begin position="429"/>
        <end position="449"/>
    </location>
</feature>
<keyword evidence="6 10" id="KW-0333">Golgi apparatus</keyword>
<dbReference type="PANTHER" id="PTHR10202:SF13">
    <property type="entry name" value="PRESENILIN HOMOLOG"/>
    <property type="match status" value="1"/>
</dbReference>
<comment type="subunit">
    <text evidence="9">Homodimer. Probable component of the gamma-secretase complex, a complex composed of a presenilin homodimer, nicastrin, APH1 and PEN2.</text>
</comment>
<evidence type="ECO:0000256" key="11">
    <source>
        <dbReference type="SAM" id="MobiDB-lite"/>
    </source>
</evidence>
<evidence type="ECO:0000313" key="12">
    <source>
        <dbReference type="EMBL" id="CAD8246989.1"/>
    </source>
</evidence>
<comment type="similarity">
    <text evidence="1 10">Belongs to the peptidase A22A family.</text>
</comment>
<dbReference type="EMBL" id="HBDZ01012959">
    <property type="protein sequence ID" value="CAD8246989.1"/>
    <property type="molecule type" value="Transcribed_RNA"/>
</dbReference>
<dbReference type="Gene3D" id="1.10.472.100">
    <property type="entry name" value="Presenilin"/>
    <property type="match status" value="1"/>
</dbReference>
<feature type="compositionally biased region" description="Basic and acidic residues" evidence="11">
    <location>
        <begin position="241"/>
        <end position="251"/>
    </location>
</feature>
<dbReference type="GO" id="GO:0005789">
    <property type="term" value="C:endoplasmic reticulum membrane"/>
    <property type="evidence" value="ECO:0007669"/>
    <property type="project" value="UniProtKB-SubCell"/>
</dbReference>
<feature type="compositionally biased region" description="Acidic residues" evidence="11">
    <location>
        <begin position="384"/>
        <end position="397"/>
    </location>
</feature>
<name>A0A7R9TWI5_9VIRI</name>
<feature type="compositionally biased region" description="Polar residues" evidence="11">
    <location>
        <begin position="230"/>
        <end position="240"/>
    </location>
</feature>
<dbReference type="AlphaFoldDB" id="A0A7R9TWI5"/>
<evidence type="ECO:0000256" key="8">
    <source>
        <dbReference type="ARBA" id="ARBA00059584"/>
    </source>
</evidence>
<keyword evidence="10" id="KW-0378">Hydrolase</keyword>
<gene>
    <name evidence="12" type="ORF">PCOL08062_LOCUS9936</name>
</gene>
<keyword evidence="10" id="KW-0645">Protease</keyword>
<dbReference type="PRINTS" id="PR01072">
    <property type="entry name" value="PRESENILIN"/>
</dbReference>
<evidence type="ECO:0000256" key="5">
    <source>
        <dbReference type="ARBA" id="ARBA00022989"/>
    </source>
</evidence>
<evidence type="ECO:0000256" key="2">
    <source>
        <dbReference type="ARBA" id="ARBA00022692"/>
    </source>
</evidence>
<feature type="transmembrane region" description="Helical" evidence="10">
    <location>
        <begin position="160"/>
        <end position="177"/>
    </location>
</feature>
<dbReference type="InterPro" id="IPR001108">
    <property type="entry name" value="Peptidase_A22A"/>
</dbReference>
<dbReference type="InterPro" id="IPR006639">
    <property type="entry name" value="Preselin/SPP"/>
</dbReference>
<evidence type="ECO:0000256" key="1">
    <source>
        <dbReference type="ARBA" id="ARBA00008604"/>
    </source>
</evidence>
<feature type="transmembrane region" description="Helical" evidence="10">
    <location>
        <begin position="132"/>
        <end position="153"/>
    </location>
</feature>
<keyword evidence="3 10" id="KW-0256">Endoplasmic reticulum</keyword>
<feature type="compositionally biased region" description="Basic and acidic residues" evidence="11">
    <location>
        <begin position="373"/>
        <end position="383"/>
    </location>
</feature>
<evidence type="ECO:0000256" key="6">
    <source>
        <dbReference type="ARBA" id="ARBA00023034"/>
    </source>
</evidence>
<feature type="compositionally biased region" description="Low complexity" evidence="11">
    <location>
        <begin position="342"/>
        <end position="358"/>
    </location>
</feature>
<dbReference type="GO" id="GO:0042500">
    <property type="term" value="F:aspartic endopeptidase activity, intramembrane cleaving"/>
    <property type="evidence" value="ECO:0007669"/>
    <property type="project" value="InterPro"/>
</dbReference>
<dbReference type="GO" id="GO:0006509">
    <property type="term" value="P:membrane protein ectodomain proteolysis"/>
    <property type="evidence" value="ECO:0007669"/>
    <property type="project" value="TreeGrafter"/>
</dbReference>
<protein>
    <recommendedName>
        <fullName evidence="10">Presenilin</fullName>
        <ecNumber evidence="10">3.4.23.-</ecNumber>
    </recommendedName>
</protein>
<dbReference type="GO" id="GO:0000139">
    <property type="term" value="C:Golgi membrane"/>
    <property type="evidence" value="ECO:0007669"/>
    <property type="project" value="UniProtKB-SubCell"/>
</dbReference>
<evidence type="ECO:0000256" key="3">
    <source>
        <dbReference type="ARBA" id="ARBA00022824"/>
    </source>
</evidence>
<comment type="domain">
    <text evidence="10">The PAL motif is required for normal active site conformation.</text>
</comment>
<sequence length="488" mass="52054">MAGTVRPSVLDRVGEEIQSVVVPVSICMAMTVALVRYLMPHGAAGASGVAIATVYYHEKASDSAGTKFEGSLINSLIFIGIIGSMTFVLFLLFKYRCTKVIYGYFGFAGFSIFAVLGGSVALGVLIKAGVAIDVYTFALVLYNFSVGGVLFTFYLPGPLVVKQGYLVFVGTIVAFWFTKIPEWTTWMLLAAMSLYDLCAVLLPGGPLKVLVELAEERDEDIPALVYEARPTSSTRSTAELRQQREHAERRRQQQRRARQQGGHTGGARRNASVGVEEEDGVGAENSRTVRPDVSGEGAPAGGAEGAWTAPTALGDAAAGGSASPPPSPPSEAEDAQDEETRLLPPADEGADADAGTLTPPARVSARGRGPSRHGREQQRRSQDLQEEGDDDDDDDDMMLPDAIKLGLGDFIFYSVLVGRAAMYDLSTVVASYLAIVAGLGATLLLLAVYQKALPALPISIALGMAFYFITRFVLEPFTTSMSTSLVWA</sequence>
<keyword evidence="4 10" id="KW-0914">Notch signaling pathway</keyword>
<dbReference type="GO" id="GO:0070765">
    <property type="term" value="C:gamma-secretase complex"/>
    <property type="evidence" value="ECO:0007669"/>
    <property type="project" value="TreeGrafter"/>
</dbReference>
<proteinExistence type="inferred from homology"/>
<dbReference type="SMART" id="SM00730">
    <property type="entry name" value="PSN"/>
    <property type="match status" value="1"/>
</dbReference>
<evidence type="ECO:0000256" key="4">
    <source>
        <dbReference type="ARBA" id="ARBA00022976"/>
    </source>
</evidence>
<feature type="region of interest" description="Disordered" evidence="11">
    <location>
        <begin position="224"/>
        <end position="397"/>
    </location>
</feature>
<reference evidence="12" key="1">
    <citation type="submission" date="2021-01" db="EMBL/GenBank/DDBJ databases">
        <authorList>
            <person name="Corre E."/>
            <person name="Pelletier E."/>
            <person name="Niang G."/>
            <person name="Scheremetjew M."/>
            <person name="Finn R."/>
            <person name="Kale V."/>
            <person name="Holt S."/>
            <person name="Cochrane G."/>
            <person name="Meng A."/>
            <person name="Brown T."/>
            <person name="Cohen L."/>
        </authorList>
    </citation>
    <scope>NUCLEOTIDE SEQUENCE</scope>
    <source>
        <strain evidence="12">CCMP1413</strain>
    </source>
</reference>
<dbReference type="FunFam" id="1.10.472.100:FF:000002">
    <property type="entry name" value="Presenilin"/>
    <property type="match status" value="1"/>
</dbReference>
<accession>A0A7R9TWI5</accession>